<proteinExistence type="predicted"/>
<organism evidence="2 3">
    <name type="scientific">Brevundimonas intermedia</name>
    <dbReference type="NCBI Taxonomy" id="74315"/>
    <lineage>
        <taxon>Bacteria</taxon>
        <taxon>Pseudomonadati</taxon>
        <taxon>Pseudomonadota</taxon>
        <taxon>Alphaproteobacteria</taxon>
        <taxon>Caulobacterales</taxon>
        <taxon>Caulobacteraceae</taxon>
        <taxon>Brevundimonas</taxon>
    </lineage>
</organism>
<dbReference type="InterPro" id="IPR043749">
    <property type="entry name" value="DUF5694"/>
</dbReference>
<evidence type="ECO:0000256" key="1">
    <source>
        <dbReference type="SAM" id="SignalP"/>
    </source>
</evidence>
<evidence type="ECO:0000313" key="2">
    <source>
        <dbReference type="EMBL" id="GLK47450.1"/>
    </source>
</evidence>
<evidence type="ECO:0008006" key="4">
    <source>
        <dbReference type="Google" id="ProtNLM"/>
    </source>
</evidence>
<feature type="signal peptide" evidence="1">
    <location>
        <begin position="1"/>
        <end position="27"/>
    </location>
</feature>
<reference evidence="2" key="2">
    <citation type="submission" date="2023-01" db="EMBL/GenBank/DDBJ databases">
        <authorList>
            <person name="Sun Q."/>
            <person name="Evtushenko L."/>
        </authorList>
    </citation>
    <scope>NUCLEOTIDE SEQUENCE</scope>
    <source>
        <strain evidence="2">VKM B-1499</strain>
    </source>
</reference>
<name>A0ABQ5T5S0_9CAUL</name>
<comment type="caution">
    <text evidence="2">The sequence shown here is derived from an EMBL/GenBank/DDBJ whole genome shotgun (WGS) entry which is preliminary data.</text>
</comment>
<feature type="chain" id="PRO_5046968716" description="TraB/GumN family protein" evidence="1">
    <location>
        <begin position="28"/>
        <end position="374"/>
    </location>
</feature>
<dbReference type="Proteomes" id="UP001143509">
    <property type="component" value="Unassembled WGS sequence"/>
</dbReference>
<keyword evidence="1" id="KW-0732">Signal</keyword>
<keyword evidence="3" id="KW-1185">Reference proteome</keyword>
<sequence>MIRSFRFLSPALSSVLLALTTGSPALAQEAAPPAYRATFHPSELKGPPAGAPNEVLVLGTLHLSNLDEGFQPALLSPLLDRLAAWRPTAIATEDLSGLQCDSLRRYPSRYADTIKTYCWDPAPANQATGLDVPAANTEAERLLADWPAQPTAAQRRHLAAVFMAAGERGSALVQWLRLATEDRVADATLNTDLVAMLERMKTRRNETYLISAPLAARLGLERLWSVDDHSADTPDPVDPAEKKAYETAIMTAWDNPASHARRADSVRLGGLLSQPDGILDVYRAYNSAEAQQAAYRSDFGAALIEPSSQAFGRNYVGYWETRNLRMVANMRDVLGRYPGARMLTIVGASHKGYYEAYLDQMHDVRLVDVETVLR</sequence>
<protein>
    <recommendedName>
        <fullName evidence="4">TraB/GumN family protein</fullName>
    </recommendedName>
</protein>
<dbReference type="Pfam" id="PF18950">
    <property type="entry name" value="DUF5694"/>
    <property type="match status" value="1"/>
</dbReference>
<gene>
    <name evidence="2" type="ORF">GCM10017620_04230</name>
</gene>
<accession>A0ABQ5T5S0</accession>
<dbReference type="RefSeq" id="WP_271163819.1">
    <property type="nucleotide sequence ID" value="NZ_BSFD01000001.1"/>
</dbReference>
<evidence type="ECO:0000313" key="3">
    <source>
        <dbReference type="Proteomes" id="UP001143509"/>
    </source>
</evidence>
<reference evidence="2" key="1">
    <citation type="journal article" date="2014" name="Int. J. Syst. Evol. Microbiol.">
        <title>Complete genome of a new Firmicutes species belonging to the dominant human colonic microbiota ('Ruminococcus bicirculans') reveals two chromosomes and a selective capacity to utilize plant glucans.</title>
        <authorList>
            <consortium name="NISC Comparative Sequencing Program"/>
            <person name="Wegmann U."/>
            <person name="Louis P."/>
            <person name="Goesmann A."/>
            <person name="Henrissat B."/>
            <person name="Duncan S.H."/>
            <person name="Flint H.J."/>
        </authorList>
    </citation>
    <scope>NUCLEOTIDE SEQUENCE</scope>
    <source>
        <strain evidence="2">VKM B-1499</strain>
    </source>
</reference>
<dbReference type="EMBL" id="BSFD01000001">
    <property type="protein sequence ID" value="GLK47450.1"/>
    <property type="molecule type" value="Genomic_DNA"/>
</dbReference>